<organism evidence="1 2">
    <name type="scientific">Burkholderia phage BcepSauron</name>
    <dbReference type="NCBI Taxonomy" id="2530033"/>
    <lineage>
        <taxon>Viruses</taxon>
        <taxon>Duplodnaviria</taxon>
        <taxon>Heunggongvirae</taxon>
        <taxon>Uroviricota</taxon>
        <taxon>Caudoviricetes</taxon>
        <taxon>Sarumanvirus</taxon>
        <taxon>Sarumanvirus bcepsauron</taxon>
    </lineage>
</organism>
<proteinExistence type="predicted"/>
<dbReference type="EMBL" id="MK552141">
    <property type="protein sequence ID" value="QBQ74670.1"/>
    <property type="molecule type" value="Genomic_DNA"/>
</dbReference>
<evidence type="ECO:0000313" key="2">
    <source>
        <dbReference type="Proteomes" id="UP000301424"/>
    </source>
</evidence>
<reference evidence="1 2" key="1">
    <citation type="submission" date="2019-02" db="EMBL/GenBank/DDBJ databases">
        <title>Complete genome sequence of Burkholderia cenocepacia phage BcepSauron.</title>
        <authorList>
            <person name="Park K."/>
            <person name="Gonzalez C."/>
            <person name="Liu M."/>
            <person name="Gill J."/>
        </authorList>
    </citation>
    <scope>NUCLEOTIDE SEQUENCE [LARGE SCALE GENOMIC DNA]</scope>
</reference>
<protein>
    <submittedName>
        <fullName evidence="1">Uncharacterized protein</fullName>
    </submittedName>
</protein>
<dbReference type="Proteomes" id="UP000301424">
    <property type="component" value="Segment"/>
</dbReference>
<sequence length="71" mass="8086">MDYVVRYQRRCIPSADRMRPMAQFPGVVKLDRIAMTLVRVTCEGDHAAFLAATDPGGPTYDWKRMPQDQGK</sequence>
<name>A0A482MNI3_9CAUD</name>
<accession>A0A482MNI3</accession>
<keyword evidence="2" id="KW-1185">Reference proteome</keyword>
<evidence type="ECO:0000313" key="1">
    <source>
        <dbReference type="EMBL" id="QBQ74670.1"/>
    </source>
</evidence>
<gene>
    <name evidence="1" type="ORF">BcepSauron_290</name>
</gene>